<evidence type="ECO:0000313" key="7">
    <source>
        <dbReference type="Proteomes" id="UP000318571"/>
    </source>
</evidence>
<keyword evidence="4" id="KW-0175">Coiled coil</keyword>
<feature type="repeat" description="ANK" evidence="3">
    <location>
        <begin position="83"/>
        <end position="115"/>
    </location>
</feature>
<dbReference type="PRINTS" id="PR01415">
    <property type="entry name" value="ANKYRIN"/>
</dbReference>
<feature type="region of interest" description="Disordered" evidence="5">
    <location>
        <begin position="633"/>
        <end position="661"/>
    </location>
</feature>
<evidence type="ECO:0000256" key="1">
    <source>
        <dbReference type="ARBA" id="ARBA00022737"/>
    </source>
</evidence>
<organism evidence="6 7">
    <name type="scientific">Tigriopus californicus</name>
    <name type="common">Marine copepod</name>
    <dbReference type="NCBI Taxonomy" id="6832"/>
    <lineage>
        <taxon>Eukaryota</taxon>
        <taxon>Metazoa</taxon>
        <taxon>Ecdysozoa</taxon>
        <taxon>Arthropoda</taxon>
        <taxon>Crustacea</taxon>
        <taxon>Multicrustacea</taxon>
        <taxon>Hexanauplia</taxon>
        <taxon>Copepoda</taxon>
        <taxon>Harpacticoida</taxon>
        <taxon>Harpacticidae</taxon>
        <taxon>Tigriopus</taxon>
    </lineage>
</organism>
<feature type="non-terminal residue" evidence="6">
    <location>
        <position position="1"/>
    </location>
</feature>
<dbReference type="PROSITE" id="PS50297">
    <property type="entry name" value="ANK_REP_REGION"/>
    <property type="match status" value="3"/>
</dbReference>
<evidence type="ECO:0000256" key="2">
    <source>
        <dbReference type="ARBA" id="ARBA00023043"/>
    </source>
</evidence>
<feature type="coiled-coil region" evidence="4">
    <location>
        <begin position="727"/>
        <end position="831"/>
    </location>
</feature>
<protein>
    <submittedName>
        <fullName evidence="6">Uncharacterized protein</fullName>
    </submittedName>
</protein>
<evidence type="ECO:0000256" key="4">
    <source>
        <dbReference type="SAM" id="Coils"/>
    </source>
</evidence>
<dbReference type="InterPro" id="IPR036770">
    <property type="entry name" value="Ankyrin_rpt-contain_sf"/>
</dbReference>
<dbReference type="InterPro" id="IPR002110">
    <property type="entry name" value="Ankyrin_rpt"/>
</dbReference>
<dbReference type="InterPro" id="IPR050889">
    <property type="entry name" value="Dendritic_Spine_Reg/Scaffold"/>
</dbReference>
<dbReference type="AlphaFoldDB" id="A0A553PF65"/>
<comment type="caution">
    <text evidence="6">The sequence shown here is derived from an EMBL/GenBank/DDBJ whole genome shotgun (WGS) entry which is preliminary data.</text>
</comment>
<feature type="repeat" description="ANK" evidence="3">
    <location>
        <begin position="17"/>
        <end position="49"/>
    </location>
</feature>
<feature type="repeat" description="ANK" evidence="3">
    <location>
        <begin position="116"/>
        <end position="148"/>
    </location>
</feature>
<feature type="region of interest" description="Disordered" evidence="5">
    <location>
        <begin position="213"/>
        <end position="241"/>
    </location>
</feature>
<name>A0A553PF65_TIGCA</name>
<gene>
    <name evidence="6" type="ORF">TCAL_02699</name>
</gene>
<evidence type="ECO:0000256" key="3">
    <source>
        <dbReference type="PROSITE-ProRule" id="PRU00023"/>
    </source>
</evidence>
<dbReference type="Gene3D" id="1.25.40.20">
    <property type="entry name" value="Ankyrin repeat-containing domain"/>
    <property type="match status" value="1"/>
</dbReference>
<evidence type="ECO:0000256" key="5">
    <source>
        <dbReference type="SAM" id="MobiDB-lite"/>
    </source>
</evidence>
<proteinExistence type="predicted"/>
<feature type="coiled-coil region" evidence="4">
    <location>
        <begin position="856"/>
        <end position="929"/>
    </location>
</feature>
<feature type="repeat" description="ANK" evidence="3">
    <location>
        <begin position="149"/>
        <end position="182"/>
    </location>
</feature>
<dbReference type="PANTHER" id="PTHR24166">
    <property type="entry name" value="ROLLING PEBBLES, ISOFORM B"/>
    <property type="match status" value="1"/>
</dbReference>
<dbReference type="PANTHER" id="PTHR24166:SF48">
    <property type="entry name" value="PROTEIN VAPYRIN"/>
    <property type="match status" value="1"/>
</dbReference>
<feature type="region of interest" description="Disordered" evidence="5">
    <location>
        <begin position="272"/>
        <end position="295"/>
    </location>
</feature>
<dbReference type="Pfam" id="PF12796">
    <property type="entry name" value="Ank_2"/>
    <property type="match status" value="2"/>
</dbReference>
<keyword evidence="7" id="KW-1185">Reference proteome</keyword>
<sequence length="966" mass="110016">KLASKNDVGALNALDARGRTPLHLAATLGHPEIVGTLLTHGATVHSRDVEGASPLHRAVQKGHDAVARTLLDRGAPLDGVDLKGDTVLHWAVRQGQQDLVALILRKGANPDISNKAQECPLHEAIRLGQCDTALLLLRCGASVNVSGPQAVTPLMLACTRPDTFTLVETLLDYEADPKALDQKGRDAIWYAKGAGQNRLVNLLQRFVNSQDAAGSMEDSFDEDDEFEGKPHPIGGEAANPLRLPMDPGVQPPLPLAMGTSTRASVRSDAQGVPISDLSSWGSNSSPSIEPEPSKIKHSQGIMDLSKFLNSEDDTPQAVSKQDYLDIKEASCRKENLNNALKEKFQRDKEQLQQTVGTLESQIAHLKNQHQIETDKLQNEILTLEKDIAESRNIIQHVEQDKQDLKAIHEDLELKLRKAENENKIEVELLNKTLESLRAKSSNLSDERFTLLSKERLQLEKDLSDALVDNEAMRKKLAELNELIKQRAVDESHTRELLNSELVKTKGELTRLANSLDSKEKELSQVKRSLNQSTNEELLDKRKQLSNLESDKLDVDMQLKFAQQKVITYESHVEHLNERINRLEEDFESVKEEKKAILGKLKKKEAEMEQINLQVVEHLKSQLKLEARKLEKEREKVETLEQKQKDLERSSQRTQNHLDEVNRDLNHAAQEKKSLKDEINSVYEKIHVLETKLDEEKRKFSHSSTQIAQLQDLVNDQRSKTESSDRRIKQLTQEIQGENAKRREVEFKLEQNRSENGEDKTSNQVVIESLEDEMELLKKQNTNLAKKFEEASKKLVTVDSLNKKVKLVNTELQKKNKLIEDLEERLANIHEHEASSYQKEVRKFKLKYEIMARNELNQKLAEINAFLEDRAKEQSQNEKTKDEVMQNIQKDLGERLTQSKDELSGIKSQMKETERGIKQLQSQLHQREQELLLERSLRKQLEKQLGSPNELSHFKVNPFNEKPFIYL</sequence>
<dbReference type="Gene3D" id="1.20.5.170">
    <property type="match status" value="1"/>
</dbReference>
<dbReference type="Proteomes" id="UP000318571">
    <property type="component" value="Chromosome 5"/>
</dbReference>
<evidence type="ECO:0000313" key="6">
    <source>
        <dbReference type="EMBL" id="TRY76313.1"/>
    </source>
</evidence>
<accession>A0A553PF65</accession>
<reference evidence="6 7" key="1">
    <citation type="journal article" date="2018" name="Nat. Ecol. Evol.">
        <title>Genomic signatures of mitonuclear coevolution across populations of Tigriopus californicus.</title>
        <authorList>
            <person name="Barreto F.S."/>
            <person name="Watson E.T."/>
            <person name="Lima T.G."/>
            <person name="Willett C.S."/>
            <person name="Edmands S."/>
            <person name="Li W."/>
            <person name="Burton R.S."/>
        </authorList>
    </citation>
    <scope>NUCLEOTIDE SEQUENCE [LARGE SCALE GENOMIC DNA]</scope>
    <source>
        <strain evidence="6 7">San Diego</strain>
    </source>
</reference>
<feature type="repeat" description="ANK" evidence="3">
    <location>
        <begin position="50"/>
        <end position="82"/>
    </location>
</feature>
<dbReference type="PROSITE" id="PS50088">
    <property type="entry name" value="ANK_REPEAT"/>
    <property type="match status" value="5"/>
</dbReference>
<keyword evidence="1" id="KW-0677">Repeat</keyword>
<dbReference type="STRING" id="6832.A0A553PF65"/>
<dbReference type="SUPFAM" id="SSF48403">
    <property type="entry name" value="Ankyrin repeat"/>
    <property type="match status" value="1"/>
</dbReference>
<dbReference type="EMBL" id="VCGU01000004">
    <property type="protein sequence ID" value="TRY76313.1"/>
    <property type="molecule type" value="Genomic_DNA"/>
</dbReference>
<keyword evidence="2 3" id="KW-0040">ANK repeat</keyword>
<dbReference type="SMART" id="SM00248">
    <property type="entry name" value="ANK"/>
    <property type="match status" value="6"/>
</dbReference>